<dbReference type="EMBL" id="LFYR01001699">
    <property type="protein sequence ID" value="KMZ59924.1"/>
    <property type="molecule type" value="Genomic_DNA"/>
</dbReference>
<evidence type="ECO:0000256" key="4">
    <source>
        <dbReference type="ARBA" id="ARBA00023125"/>
    </source>
</evidence>
<dbReference type="PANTHER" id="PTHR12506">
    <property type="entry name" value="PROTEIN PHOSPHATASE RELATED"/>
    <property type="match status" value="1"/>
</dbReference>
<dbReference type="InterPro" id="IPR000571">
    <property type="entry name" value="Znf_CCCH"/>
</dbReference>
<feature type="domain" description="C3H1-type" evidence="7">
    <location>
        <begin position="301"/>
        <end position="329"/>
    </location>
</feature>
<dbReference type="Gene3D" id="2.30.30.1190">
    <property type="match status" value="2"/>
</dbReference>
<reference evidence="9" key="1">
    <citation type="journal article" date="2016" name="Nature">
        <title>The genome of the seagrass Zostera marina reveals angiosperm adaptation to the sea.</title>
        <authorList>
            <person name="Olsen J.L."/>
            <person name="Rouze P."/>
            <person name="Verhelst B."/>
            <person name="Lin Y.-C."/>
            <person name="Bayer T."/>
            <person name="Collen J."/>
            <person name="Dattolo E."/>
            <person name="De Paoli E."/>
            <person name="Dittami S."/>
            <person name="Maumus F."/>
            <person name="Michel G."/>
            <person name="Kersting A."/>
            <person name="Lauritano C."/>
            <person name="Lohaus R."/>
            <person name="Toepel M."/>
            <person name="Tonon T."/>
            <person name="Vanneste K."/>
            <person name="Amirebrahimi M."/>
            <person name="Brakel J."/>
            <person name="Bostroem C."/>
            <person name="Chovatia M."/>
            <person name="Grimwood J."/>
            <person name="Jenkins J.W."/>
            <person name="Jueterbock A."/>
            <person name="Mraz A."/>
            <person name="Stam W.T."/>
            <person name="Tice H."/>
            <person name="Bornberg-Bauer E."/>
            <person name="Green P.J."/>
            <person name="Pearson G.A."/>
            <person name="Procaccini G."/>
            <person name="Duarte C.M."/>
            <person name="Schmutz J."/>
            <person name="Reusch T.B.H."/>
            <person name="Van de Peer Y."/>
        </authorList>
    </citation>
    <scope>NUCLEOTIDE SEQUENCE [LARGE SCALE GENOMIC DNA]</scope>
    <source>
        <strain evidence="9">cv. Finnish</strain>
    </source>
</reference>
<evidence type="ECO:0000256" key="1">
    <source>
        <dbReference type="ARBA" id="ARBA00022723"/>
    </source>
</evidence>
<dbReference type="GO" id="GO:0003677">
    <property type="term" value="F:DNA binding"/>
    <property type="evidence" value="ECO:0007669"/>
    <property type="project" value="UniProtKB-KW"/>
</dbReference>
<evidence type="ECO:0000313" key="9">
    <source>
        <dbReference type="Proteomes" id="UP000036987"/>
    </source>
</evidence>
<sequence>MDVENPPKLGLKILSSSSDPRSTSSEEDLEILYAKFCHHFKLRNEGKESSETAVSGNGSGVYEYQPSQIDEDLELALKEFREDIENEEKLMKWRDEEWGDYDEVHDTSEIVQETYYPTRPNALDCPYYMKTGNCGYNATCRFNHPSDKRKMELENTMEDKELVAYDKFTPKVECKYYQSSAGCKYGSLCKFSHQKVQTGSEVIEMNPMGFPVRHSEKECQHYKCAGSCKFLEKNRSHHPNPAKGENGHRSDAPYIGYAPRSQSLKRSAQWNEYQNYHSSDSNHQSTGSELFELNFMGLPVRHGKKECPHYMRTGFCRYSAKCKFHHPNPTKEAYIRGTPRPQNLQLSSTQGRKYQARVADTLPPYIRGTPRPQNLQLSSTQGKYQGRVICKYYSSNGICKYGSTCKFDHPTSTMFH</sequence>
<dbReference type="SUPFAM" id="SSF90229">
    <property type="entry name" value="CCCH zinc finger"/>
    <property type="match status" value="4"/>
</dbReference>
<feature type="domain" description="C3H1-type" evidence="7">
    <location>
        <begin position="384"/>
        <end position="412"/>
    </location>
</feature>
<dbReference type="SMART" id="SM00356">
    <property type="entry name" value="ZnF_C3H1"/>
    <property type="match status" value="4"/>
</dbReference>
<protein>
    <recommendedName>
        <fullName evidence="7">C3H1-type domain-containing protein</fullName>
    </recommendedName>
</protein>
<evidence type="ECO:0000256" key="6">
    <source>
        <dbReference type="SAM" id="MobiDB-lite"/>
    </source>
</evidence>
<proteinExistence type="predicted"/>
<keyword evidence="4" id="KW-0238">DNA-binding</keyword>
<evidence type="ECO:0000256" key="3">
    <source>
        <dbReference type="ARBA" id="ARBA00022833"/>
    </source>
</evidence>
<dbReference type="Proteomes" id="UP000036987">
    <property type="component" value="Unassembled WGS sequence"/>
</dbReference>
<dbReference type="InterPro" id="IPR036855">
    <property type="entry name" value="Znf_CCCH_sf"/>
</dbReference>
<comment type="caution">
    <text evidence="8">The sequence shown here is derived from an EMBL/GenBank/DDBJ whole genome shotgun (WGS) entry which is preliminary data.</text>
</comment>
<evidence type="ECO:0000259" key="7">
    <source>
        <dbReference type="PROSITE" id="PS50103"/>
    </source>
</evidence>
<dbReference type="Gene3D" id="4.10.1000.10">
    <property type="entry name" value="Zinc finger, CCCH-type"/>
    <property type="match status" value="2"/>
</dbReference>
<feature type="region of interest" description="Disordered" evidence="6">
    <location>
        <begin position="1"/>
        <end position="25"/>
    </location>
</feature>
<dbReference type="GO" id="GO:0003729">
    <property type="term" value="F:mRNA binding"/>
    <property type="evidence" value="ECO:0000318"/>
    <property type="project" value="GO_Central"/>
</dbReference>
<keyword evidence="3 5" id="KW-0862">Zinc</keyword>
<dbReference type="OrthoDB" id="411372at2759"/>
<evidence type="ECO:0000256" key="2">
    <source>
        <dbReference type="ARBA" id="ARBA00022771"/>
    </source>
</evidence>
<keyword evidence="1 5" id="KW-0479">Metal-binding</keyword>
<feature type="zinc finger region" description="C3H1-type" evidence="5">
    <location>
        <begin position="119"/>
        <end position="147"/>
    </location>
</feature>
<keyword evidence="2 5" id="KW-0863">Zinc-finger</keyword>
<accession>A0A0K9NT15</accession>
<dbReference type="PANTHER" id="PTHR12506:SF20">
    <property type="entry name" value="ZINC FINGER CCCH DOMAIN-CONTAINING PROTEIN 67"/>
    <property type="match status" value="1"/>
</dbReference>
<feature type="zinc finger region" description="C3H1-type" evidence="5">
    <location>
        <begin position="168"/>
        <end position="196"/>
    </location>
</feature>
<gene>
    <name evidence="8" type="ORF">ZOSMA_63G00360</name>
</gene>
<feature type="domain" description="C3H1-type" evidence="7">
    <location>
        <begin position="168"/>
        <end position="196"/>
    </location>
</feature>
<dbReference type="GO" id="GO:0008270">
    <property type="term" value="F:zinc ion binding"/>
    <property type="evidence" value="ECO:0007669"/>
    <property type="project" value="UniProtKB-KW"/>
</dbReference>
<dbReference type="InterPro" id="IPR050974">
    <property type="entry name" value="Plant_ZF_CCCH"/>
</dbReference>
<evidence type="ECO:0000256" key="5">
    <source>
        <dbReference type="PROSITE-ProRule" id="PRU00723"/>
    </source>
</evidence>
<feature type="zinc finger region" description="C3H1-type" evidence="5">
    <location>
        <begin position="384"/>
        <end position="412"/>
    </location>
</feature>
<dbReference type="PROSITE" id="PS50103">
    <property type="entry name" value="ZF_C3H1"/>
    <property type="match status" value="4"/>
</dbReference>
<name>A0A0K9NT15_ZOSMR</name>
<dbReference type="AlphaFoldDB" id="A0A0K9NT15"/>
<organism evidence="8 9">
    <name type="scientific">Zostera marina</name>
    <name type="common">Eelgrass</name>
    <dbReference type="NCBI Taxonomy" id="29655"/>
    <lineage>
        <taxon>Eukaryota</taxon>
        <taxon>Viridiplantae</taxon>
        <taxon>Streptophyta</taxon>
        <taxon>Embryophyta</taxon>
        <taxon>Tracheophyta</taxon>
        <taxon>Spermatophyta</taxon>
        <taxon>Magnoliopsida</taxon>
        <taxon>Liliopsida</taxon>
        <taxon>Zosteraceae</taxon>
        <taxon>Zostera</taxon>
    </lineage>
</organism>
<feature type="domain" description="C3H1-type" evidence="7">
    <location>
        <begin position="119"/>
        <end position="147"/>
    </location>
</feature>
<dbReference type="Pfam" id="PF00642">
    <property type="entry name" value="zf-CCCH"/>
    <property type="match status" value="4"/>
</dbReference>
<feature type="zinc finger region" description="C3H1-type" evidence="5">
    <location>
        <begin position="301"/>
        <end position="329"/>
    </location>
</feature>
<dbReference type="STRING" id="29655.A0A0K9NT15"/>
<keyword evidence="9" id="KW-1185">Reference proteome</keyword>
<evidence type="ECO:0000313" key="8">
    <source>
        <dbReference type="EMBL" id="KMZ59924.1"/>
    </source>
</evidence>